<dbReference type="GeneID" id="3501344"/>
<dbReference type="InterPro" id="IPR007480">
    <property type="entry name" value="DUF529"/>
</dbReference>
<keyword evidence="2" id="KW-1185">Reference proteome</keyword>
<reference evidence="1 2" key="1">
    <citation type="journal article" date="2005" name="Science">
        <title>Genome sequence of Theileria parva, a bovine pathogen that transforms lymphocytes.</title>
        <authorList>
            <person name="Gardner M.J."/>
            <person name="Bishop R."/>
            <person name="Shah T."/>
            <person name="de Villiers E.P."/>
            <person name="Carlton J.M."/>
            <person name="Hall N."/>
            <person name="Ren Q."/>
            <person name="Paulsen I.T."/>
            <person name="Pain A."/>
            <person name="Berriman M."/>
            <person name="Wilson R.J.M."/>
            <person name="Sato S."/>
            <person name="Ralph S.A."/>
            <person name="Mann D.J."/>
            <person name="Xiong Z."/>
            <person name="Shallom S.J."/>
            <person name="Weidman J."/>
            <person name="Jiang L."/>
            <person name="Lynn J."/>
            <person name="Weaver B."/>
            <person name="Shoaibi A."/>
            <person name="Domingo A.R."/>
            <person name="Wasawo D."/>
            <person name="Crabtree J."/>
            <person name="Wortman J.R."/>
            <person name="Haas B."/>
            <person name="Angiuoli S.V."/>
            <person name="Creasy T.H."/>
            <person name="Lu C."/>
            <person name="Suh B."/>
            <person name="Silva J.C."/>
            <person name="Utterback T.R."/>
            <person name="Feldblyum T.V."/>
            <person name="Pertea M."/>
            <person name="Allen J."/>
            <person name="Nierman W.C."/>
            <person name="Taracha E.L.N."/>
            <person name="Salzberg S.L."/>
            <person name="White O.R."/>
            <person name="Fitzhugh H.A."/>
            <person name="Morzaria S."/>
            <person name="Venter J.C."/>
            <person name="Fraser C.M."/>
            <person name="Nene V."/>
        </authorList>
    </citation>
    <scope>NUCLEOTIDE SEQUENCE [LARGE SCALE GENOMIC DNA]</scope>
    <source>
        <strain evidence="1 2">Muguga</strain>
    </source>
</reference>
<evidence type="ECO:0000313" key="2">
    <source>
        <dbReference type="Proteomes" id="UP000001949"/>
    </source>
</evidence>
<sequence>MYQQVIQFGYPQFLAIMRNGKPFVIRKNGLHEQWYSVTHLRYDIAKLLFTDLDDRDYNYLQCDVELYELIVVFTFGFKCRKVWFDGRLCWTMPSNAKEFPKYLAFHLRYNQMYLMFSKLRMERLDLENPHVSAVVERPVSVKRRAQNDKGTVNKAKKVCNRKLITPKTSIEPSIEMVDGGSTSLNMPRQTELLRLENTEEISENCSIPQEKTLESSNLPNERVRIEVLGKRQRTILKLFQENWHKIILCNGYNSTSNGNNYRYKLEKKLLSKKFRRNCARELIESIDFYKEQKIIVFGTETKFTVYKLENGNWTEEHYVIPPIKLLRRDGFRNFVKLTSDQYTVHLVIIAGILFFVYRVIEGVECMMVKFRFETLVNFDIRRKNFIKTLVYSLTDDNMLVETNLLIKCTKVNNGWISKTQKPWYLRHYAAGMGGLIPVYMDRVKITEKSRNIYRIDYQNEPNSWERIDIIKYREKIIWKREPGQPFPKNLTQYSKDGRNKLTFQFEDKFIRYIMIGNRSTEEHYPIPPIRLLNEEEGNSRELSSEDYSIQFCSFKHPKFVYTLKNGVCTLVKYGERVIYNGNPGEKPLHVFYTIDSGRIEIVFEDKILFTNSRSPNYIVKTFIIPPELTLYKRNDQGEAVKLNAPEYIIQIRNTTGLKYTPSNDVSCTELRHNGTVVWRYTDGPQPVSFIYYFKKIIRISVRYPYKPSLHYNLENGQWTLTNP</sequence>
<dbReference type="EMBL" id="AAGK01000004">
    <property type="protein sequence ID" value="EAN31436.1"/>
    <property type="molecule type" value="Genomic_DNA"/>
</dbReference>
<dbReference type="AlphaFoldDB" id="Q4N3A3"/>
<dbReference type="Proteomes" id="UP000001949">
    <property type="component" value="Unassembled WGS sequence"/>
</dbReference>
<dbReference type="Pfam" id="PF04385">
    <property type="entry name" value="FAINT"/>
    <property type="match status" value="2"/>
</dbReference>
<dbReference type="eggNOG" id="ENOG502TN1S">
    <property type="taxonomic scope" value="Eukaryota"/>
</dbReference>
<gene>
    <name evidence="1" type="ordered locus">TP04_0084</name>
</gene>
<organism evidence="1 2">
    <name type="scientific">Theileria parva</name>
    <name type="common">East coast fever infection agent</name>
    <dbReference type="NCBI Taxonomy" id="5875"/>
    <lineage>
        <taxon>Eukaryota</taxon>
        <taxon>Sar</taxon>
        <taxon>Alveolata</taxon>
        <taxon>Apicomplexa</taxon>
        <taxon>Aconoidasida</taxon>
        <taxon>Piroplasmida</taxon>
        <taxon>Theileriidae</taxon>
        <taxon>Theileria</taxon>
    </lineage>
</organism>
<dbReference type="VEuPathDB" id="PiroplasmaDB:TpMuguga_04g00084"/>
<comment type="caution">
    <text evidence="1">The sequence shown here is derived from an EMBL/GenBank/DDBJ whole genome shotgun (WGS) entry which is preliminary data.</text>
</comment>
<dbReference type="RefSeq" id="XP_763719.1">
    <property type="nucleotide sequence ID" value="XM_758626.1"/>
</dbReference>
<dbReference type="KEGG" id="tpv:TP04_0084"/>
<protein>
    <submittedName>
        <fullName evidence="1">Uncharacterized protein</fullName>
    </submittedName>
</protein>
<name>Q4N3A3_THEPA</name>
<dbReference type="InParanoid" id="Q4N3A3"/>
<evidence type="ECO:0000313" key="1">
    <source>
        <dbReference type="EMBL" id="EAN31436.1"/>
    </source>
</evidence>
<accession>Q4N3A3</accession>
<proteinExistence type="predicted"/>